<organism evidence="2 3">
    <name type="scientific">Piloderma croceum (strain F 1598)</name>
    <dbReference type="NCBI Taxonomy" id="765440"/>
    <lineage>
        <taxon>Eukaryota</taxon>
        <taxon>Fungi</taxon>
        <taxon>Dikarya</taxon>
        <taxon>Basidiomycota</taxon>
        <taxon>Agaricomycotina</taxon>
        <taxon>Agaricomycetes</taxon>
        <taxon>Agaricomycetidae</taxon>
        <taxon>Atheliales</taxon>
        <taxon>Atheliaceae</taxon>
        <taxon>Piloderma</taxon>
    </lineage>
</organism>
<feature type="region of interest" description="Disordered" evidence="1">
    <location>
        <begin position="302"/>
        <end position="354"/>
    </location>
</feature>
<sequence length="529" mass="58796">MSIWNLRYRTLKGNPLAKSPIHPLSCAMVHSAASNSPSFPNGQPYVGLVENTVHALRLVQAARQGLIPRVMRRLNDSERREMITSGAVFVFGVEESGIKRWTDSMVWSPSRIVNNFLVYKQMCESSSGRAARKKTYPLEEHSAQFAQWDSHQQSEVGCEGSSGAIPTSGLLKVNGLIKKTITVTIDGSDLHLISYYTEEDLHSRCLSKMSSRPDIANLVLQPHLFRLSNFRHPPKVVMGRDGITNIVCEPNEPEPLEGFVAKSPYSTNYSPDWPGVVVEDVHLRGLAAFSLAEPFARDRTTTDWSVPIPQPHDPRSQGQYDSLSMTAQGTPHEGRGEPHWQSAVSPEMQRGHGQVVHRHTIMAYDSQLQQQQCWPPSSPSLNFARYDDSTPPPSNSYLQRSHDAESEKDITSGGQPSVKTMATTYRHESTYGNNPRHILVQDRHVGYDQPTWLQNAATQSSRPGIQNSCPSPSPSSSNNAPFALLHGQGNMGGMWSEDHSNEESYGFQYPELEPSPGTTQTSAHYFYSS</sequence>
<dbReference type="Pfam" id="PF09729">
    <property type="entry name" value="Gti1_Pac2"/>
    <property type="match status" value="1"/>
</dbReference>
<feature type="compositionally biased region" description="Low complexity" evidence="1">
    <location>
        <begin position="467"/>
        <end position="479"/>
    </location>
</feature>
<feature type="region of interest" description="Disordered" evidence="1">
    <location>
        <begin position="457"/>
        <end position="529"/>
    </location>
</feature>
<dbReference type="EMBL" id="KN832977">
    <property type="protein sequence ID" value="KIM88127.1"/>
    <property type="molecule type" value="Genomic_DNA"/>
</dbReference>
<gene>
    <name evidence="2" type="ORF">PILCRDRAFT_814031</name>
</gene>
<dbReference type="AlphaFoldDB" id="A0A0C3CEI9"/>
<dbReference type="PANTHER" id="PTHR28027:SF1">
    <property type="entry name" value="CAMP INDEPENDENT REGULATORY PROTEIN (AFU_ORTHOLOGUE AFUA_3G09640)"/>
    <property type="match status" value="1"/>
</dbReference>
<evidence type="ECO:0008006" key="4">
    <source>
        <dbReference type="Google" id="ProtNLM"/>
    </source>
</evidence>
<dbReference type="Proteomes" id="UP000054166">
    <property type="component" value="Unassembled WGS sequence"/>
</dbReference>
<feature type="compositionally biased region" description="Polar residues" evidence="1">
    <location>
        <begin position="316"/>
        <end position="329"/>
    </location>
</feature>
<evidence type="ECO:0000256" key="1">
    <source>
        <dbReference type="SAM" id="MobiDB-lite"/>
    </source>
</evidence>
<evidence type="ECO:0000313" key="3">
    <source>
        <dbReference type="Proteomes" id="UP000054166"/>
    </source>
</evidence>
<evidence type="ECO:0000313" key="2">
    <source>
        <dbReference type="EMBL" id="KIM88127.1"/>
    </source>
</evidence>
<dbReference type="OrthoDB" id="5572844at2759"/>
<dbReference type="GO" id="GO:0003677">
    <property type="term" value="F:DNA binding"/>
    <property type="evidence" value="ECO:0007669"/>
    <property type="project" value="TreeGrafter"/>
</dbReference>
<dbReference type="InterPro" id="IPR018608">
    <property type="entry name" value="Gti1/Pac2"/>
</dbReference>
<dbReference type="PANTHER" id="PTHR28027">
    <property type="entry name" value="TRANSCRIPTIONAL REGULATOR MIT1"/>
    <property type="match status" value="1"/>
</dbReference>
<keyword evidence="3" id="KW-1185">Reference proteome</keyword>
<dbReference type="InParanoid" id="A0A0C3CEI9"/>
<protein>
    <recommendedName>
        <fullName evidence="4">Gti1/Pac2 family protein</fullName>
    </recommendedName>
</protein>
<feature type="compositionally biased region" description="Polar residues" evidence="1">
    <location>
        <begin position="516"/>
        <end position="529"/>
    </location>
</feature>
<dbReference type="HOGENOM" id="CLU_043972_0_0_1"/>
<reference evidence="3" key="2">
    <citation type="submission" date="2015-01" db="EMBL/GenBank/DDBJ databases">
        <title>Evolutionary Origins and Diversification of the Mycorrhizal Mutualists.</title>
        <authorList>
            <consortium name="DOE Joint Genome Institute"/>
            <consortium name="Mycorrhizal Genomics Consortium"/>
            <person name="Kohler A."/>
            <person name="Kuo A."/>
            <person name="Nagy L.G."/>
            <person name="Floudas D."/>
            <person name="Copeland A."/>
            <person name="Barry K.W."/>
            <person name="Cichocki N."/>
            <person name="Veneault-Fourrey C."/>
            <person name="LaButti K."/>
            <person name="Lindquist E.A."/>
            <person name="Lipzen A."/>
            <person name="Lundell T."/>
            <person name="Morin E."/>
            <person name="Murat C."/>
            <person name="Riley R."/>
            <person name="Ohm R."/>
            <person name="Sun H."/>
            <person name="Tunlid A."/>
            <person name="Henrissat B."/>
            <person name="Grigoriev I.V."/>
            <person name="Hibbett D.S."/>
            <person name="Martin F."/>
        </authorList>
    </citation>
    <scope>NUCLEOTIDE SEQUENCE [LARGE SCALE GENOMIC DNA]</scope>
    <source>
        <strain evidence="3">F 1598</strain>
    </source>
</reference>
<reference evidence="2 3" key="1">
    <citation type="submission" date="2014-04" db="EMBL/GenBank/DDBJ databases">
        <authorList>
            <consortium name="DOE Joint Genome Institute"/>
            <person name="Kuo A."/>
            <person name="Tarkka M."/>
            <person name="Buscot F."/>
            <person name="Kohler A."/>
            <person name="Nagy L.G."/>
            <person name="Floudas D."/>
            <person name="Copeland A."/>
            <person name="Barry K.W."/>
            <person name="Cichocki N."/>
            <person name="Veneault-Fourrey C."/>
            <person name="LaButti K."/>
            <person name="Lindquist E.A."/>
            <person name="Lipzen A."/>
            <person name="Lundell T."/>
            <person name="Morin E."/>
            <person name="Murat C."/>
            <person name="Sun H."/>
            <person name="Tunlid A."/>
            <person name="Henrissat B."/>
            <person name="Grigoriev I.V."/>
            <person name="Hibbett D.S."/>
            <person name="Martin F."/>
            <person name="Nordberg H.P."/>
            <person name="Cantor M.N."/>
            <person name="Hua S.X."/>
        </authorList>
    </citation>
    <scope>NUCLEOTIDE SEQUENCE [LARGE SCALE GENOMIC DNA]</scope>
    <source>
        <strain evidence="2 3">F 1598</strain>
    </source>
</reference>
<proteinExistence type="predicted"/>
<feature type="compositionally biased region" description="Basic and acidic residues" evidence="1">
    <location>
        <begin position="400"/>
        <end position="410"/>
    </location>
</feature>
<feature type="region of interest" description="Disordered" evidence="1">
    <location>
        <begin position="370"/>
        <end position="418"/>
    </location>
</feature>
<feature type="compositionally biased region" description="Polar residues" evidence="1">
    <location>
        <begin position="457"/>
        <end position="466"/>
    </location>
</feature>
<name>A0A0C3CEI9_PILCF</name>
<accession>A0A0C3CEI9</accession>